<organism evidence="2 3">
    <name type="scientific">Heterodermia speciosa</name>
    <dbReference type="NCBI Taxonomy" id="116794"/>
    <lineage>
        <taxon>Eukaryota</taxon>
        <taxon>Fungi</taxon>
        <taxon>Dikarya</taxon>
        <taxon>Ascomycota</taxon>
        <taxon>Pezizomycotina</taxon>
        <taxon>Lecanoromycetes</taxon>
        <taxon>OSLEUM clade</taxon>
        <taxon>Lecanoromycetidae</taxon>
        <taxon>Caliciales</taxon>
        <taxon>Physciaceae</taxon>
        <taxon>Heterodermia</taxon>
    </lineage>
</organism>
<dbReference type="SUPFAM" id="SSF55298">
    <property type="entry name" value="YjgF-like"/>
    <property type="match status" value="1"/>
</dbReference>
<name>A0A8H3ILY9_9LECA</name>
<comment type="similarity">
    <text evidence="1">Belongs to the RutC family.</text>
</comment>
<sequence length="160" mass="17470">MPTRTAVKTDQAPPPLPFYSQAIICNGMVYCSGSIGMSPETKTLIEGGIADRTTQCLKNLSAVLEEAGSSLQNCVKVNVYLTDMTNFAAMNKVYDSFFEEPKPGRTCVAVHELPLRTDVEIECVAHLQSSKNIWLLRSEAGEVEQVSPPAQARIPFVGDF</sequence>
<dbReference type="GO" id="GO:0005739">
    <property type="term" value="C:mitochondrion"/>
    <property type="evidence" value="ECO:0007669"/>
    <property type="project" value="UniProtKB-ARBA"/>
</dbReference>
<dbReference type="InterPro" id="IPR006056">
    <property type="entry name" value="RidA"/>
</dbReference>
<dbReference type="EMBL" id="CAJPDS010000022">
    <property type="protein sequence ID" value="CAF9918519.1"/>
    <property type="molecule type" value="Genomic_DNA"/>
</dbReference>
<dbReference type="GO" id="GO:0005829">
    <property type="term" value="C:cytosol"/>
    <property type="evidence" value="ECO:0007669"/>
    <property type="project" value="TreeGrafter"/>
</dbReference>
<proteinExistence type="inferred from homology"/>
<dbReference type="PANTHER" id="PTHR11803">
    <property type="entry name" value="2-IMINOBUTANOATE/2-IMINOPROPANOATE DEAMINASE RIDA"/>
    <property type="match status" value="1"/>
</dbReference>
<comment type="caution">
    <text evidence="2">The sequence shown here is derived from an EMBL/GenBank/DDBJ whole genome shotgun (WGS) entry which is preliminary data.</text>
</comment>
<gene>
    <name evidence="2" type="ORF">HETSPECPRED_003779</name>
</gene>
<dbReference type="InterPro" id="IPR006175">
    <property type="entry name" value="YjgF/YER057c/UK114"/>
</dbReference>
<dbReference type="NCBIfam" id="TIGR00004">
    <property type="entry name" value="Rid family detoxifying hydrolase"/>
    <property type="match status" value="1"/>
</dbReference>
<evidence type="ECO:0000313" key="2">
    <source>
        <dbReference type="EMBL" id="CAF9918519.1"/>
    </source>
</evidence>
<dbReference type="InterPro" id="IPR035959">
    <property type="entry name" value="RutC-like_sf"/>
</dbReference>
<accession>A0A8H3ILY9</accession>
<protein>
    <submittedName>
        <fullName evidence="2">Uncharacterized protein</fullName>
    </submittedName>
</protein>
<keyword evidence="3" id="KW-1185">Reference proteome</keyword>
<evidence type="ECO:0000256" key="1">
    <source>
        <dbReference type="ARBA" id="ARBA00010552"/>
    </source>
</evidence>
<dbReference type="Pfam" id="PF01042">
    <property type="entry name" value="Ribonuc_L-PSP"/>
    <property type="match status" value="1"/>
</dbReference>
<dbReference type="PANTHER" id="PTHR11803:SF42">
    <property type="entry name" value="MMF1"/>
    <property type="match status" value="1"/>
</dbReference>
<dbReference type="CDD" id="cd00448">
    <property type="entry name" value="YjgF_YER057c_UK114_family"/>
    <property type="match status" value="1"/>
</dbReference>
<evidence type="ECO:0000313" key="3">
    <source>
        <dbReference type="Proteomes" id="UP000664521"/>
    </source>
</evidence>
<dbReference type="Gene3D" id="3.30.1330.40">
    <property type="entry name" value="RutC-like"/>
    <property type="match status" value="1"/>
</dbReference>
<dbReference type="OrthoDB" id="309640at2759"/>
<dbReference type="Proteomes" id="UP000664521">
    <property type="component" value="Unassembled WGS sequence"/>
</dbReference>
<reference evidence="2" key="1">
    <citation type="submission" date="2021-03" db="EMBL/GenBank/DDBJ databases">
        <authorList>
            <person name="Tagirdzhanova G."/>
        </authorList>
    </citation>
    <scope>NUCLEOTIDE SEQUENCE</scope>
</reference>
<dbReference type="AlphaFoldDB" id="A0A8H3ILY9"/>
<dbReference type="FunFam" id="3.30.1330.40:FF:000001">
    <property type="entry name" value="L-PSP family endoribonuclease"/>
    <property type="match status" value="1"/>
</dbReference>
<dbReference type="GO" id="GO:0019239">
    <property type="term" value="F:deaminase activity"/>
    <property type="evidence" value="ECO:0007669"/>
    <property type="project" value="TreeGrafter"/>
</dbReference>